<dbReference type="Gene3D" id="3.10.129.10">
    <property type="entry name" value="Hotdog Thioesterase"/>
    <property type="match status" value="1"/>
</dbReference>
<proteinExistence type="predicted"/>
<dbReference type="RefSeq" id="WP_210319871.1">
    <property type="nucleotide sequence ID" value="NZ_BNCG01000015.1"/>
</dbReference>
<keyword evidence="2" id="KW-1185">Reference proteome</keyword>
<dbReference type="Proteomes" id="UP001595704">
    <property type="component" value="Unassembled WGS sequence"/>
</dbReference>
<dbReference type="GO" id="GO:0016787">
    <property type="term" value="F:hydrolase activity"/>
    <property type="evidence" value="ECO:0007669"/>
    <property type="project" value="UniProtKB-KW"/>
</dbReference>
<comment type="caution">
    <text evidence="1">The sequence shown here is derived from an EMBL/GenBank/DDBJ whole genome shotgun (WGS) entry which is preliminary data.</text>
</comment>
<sequence length="85" mass="9072">MSMKVPASLEEWNAAGDDYLPGLLGMRFIRVELDEVVATLEVRRALGAWNGYLHAGTVTSLAEPAVAMARSGACQQAPAGSPQWN</sequence>
<evidence type="ECO:0000313" key="1">
    <source>
        <dbReference type="EMBL" id="MFC3638936.1"/>
    </source>
</evidence>
<reference evidence="2" key="1">
    <citation type="journal article" date="2019" name="Int. J. Syst. Evol. Microbiol.">
        <title>The Global Catalogue of Microorganisms (GCM) 10K type strain sequencing project: providing services to taxonomists for standard genome sequencing and annotation.</title>
        <authorList>
            <consortium name="The Broad Institute Genomics Platform"/>
            <consortium name="The Broad Institute Genome Sequencing Center for Infectious Disease"/>
            <person name="Wu L."/>
            <person name="Ma J."/>
        </authorList>
    </citation>
    <scope>NUCLEOTIDE SEQUENCE [LARGE SCALE GENOMIC DNA]</scope>
    <source>
        <strain evidence="2">KCTC 42282</strain>
    </source>
</reference>
<dbReference type="EMBL" id="JBHRYC010000082">
    <property type="protein sequence ID" value="MFC3638936.1"/>
    <property type="molecule type" value="Genomic_DNA"/>
</dbReference>
<protein>
    <submittedName>
        <fullName evidence="1">PaaI family thioesterase</fullName>
        <ecNumber evidence="1">3.1.2.-</ecNumber>
    </submittedName>
</protein>
<accession>A0ABV7UKD5</accession>
<dbReference type="InterPro" id="IPR029069">
    <property type="entry name" value="HotDog_dom_sf"/>
</dbReference>
<dbReference type="SUPFAM" id="SSF54637">
    <property type="entry name" value="Thioesterase/thiol ester dehydrase-isomerase"/>
    <property type="match status" value="1"/>
</dbReference>
<evidence type="ECO:0000313" key="2">
    <source>
        <dbReference type="Proteomes" id="UP001595704"/>
    </source>
</evidence>
<organism evidence="1 2">
    <name type="scientific">Camelimonas fluminis</name>
    <dbReference type="NCBI Taxonomy" id="1576911"/>
    <lineage>
        <taxon>Bacteria</taxon>
        <taxon>Pseudomonadati</taxon>
        <taxon>Pseudomonadota</taxon>
        <taxon>Alphaproteobacteria</taxon>
        <taxon>Hyphomicrobiales</taxon>
        <taxon>Chelatococcaceae</taxon>
        <taxon>Camelimonas</taxon>
    </lineage>
</organism>
<dbReference type="EC" id="3.1.2.-" evidence="1"/>
<name>A0ABV7UKD5_9HYPH</name>
<gene>
    <name evidence="1" type="ORF">ACFONL_16470</name>
</gene>
<keyword evidence="1" id="KW-0378">Hydrolase</keyword>